<evidence type="ECO:0000313" key="2">
    <source>
        <dbReference type="EMBL" id="PRT52479.1"/>
    </source>
</evidence>
<organism evidence="2 3">
    <name type="scientific">Wickerhamiella sorbophila</name>
    <dbReference type="NCBI Taxonomy" id="45607"/>
    <lineage>
        <taxon>Eukaryota</taxon>
        <taxon>Fungi</taxon>
        <taxon>Dikarya</taxon>
        <taxon>Ascomycota</taxon>
        <taxon>Saccharomycotina</taxon>
        <taxon>Dipodascomycetes</taxon>
        <taxon>Dipodascales</taxon>
        <taxon>Trichomonascaceae</taxon>
        <taxon>Wickerhamiella</taxon>
    </lineage>
</organism>
<dbReference type="InterPro" id="IPR019412">
    <property type="entry name" value="IML2/TPR_39"/>
</dbReference>
<keyword evidence="3" id="KW-1185">Reference proteome</keyword>
<comment type="caution">
    <text evidence="2">The sequence shown here is derived from an EMBL/GenBank/DDBJ whole genome shotgun (WGS) entry which is preliminary data.</text>
</comment>
<protein>
    <submittedName>
        <fullName evidence="2">Mitochondrial outer membrane protein IML2</fullName>
    </submittedName>
</protein>
<name>A0A2T0FC12_9ASCO</name>
<accession>A0A2T0FC12</accession>
<gene>
    <name evidence="2" type="ORF">B9G98_00099</name>
</gene>
<dbReference type="AlphaFoldDB" id="A0A2T0FC12"/>
<dbReference type="Pfam" id="PF10300">
    <property type="entry name" value="Iml2-TPR_39"/>
    <property type="match status" value="1"/>
</dbReference>
<dbReference type="GO" id="GO:0005741">
    <property type="term" value="C:mitochondrial outer membrane"/>
    <property type="evidence" value="ECO:0007669"/>
    <property type="project" value="TreeGrafter"/>
</dbReference>
<evidence type="ECO:0000256" key="1">
    <source>
        <dbReference type="ARBA" id="ARBA00010925"/>
    </source>
</evidence>
<proteinExistence type="inferred from homology"/>
<dbReference type="OrthoDB" id="2154985at2759"/>
<evidence type="ECO:0000313" key="3">
    <source>
        <dbReference type="Proteomes" id="UP000238350"/>
    </source>
</evidence>
<comment type="similarity">
    <text evidence="1">Belongs to the IML2 family.</text>
</comment>
<dbReference type="RefSeq" id="XP_024662425.1">
    <property type="nucleotide sequence ID" value="XM_024806657.1"/>
</dbReference>
<dbReference type="EMBL" id="NDIQ01000001">
    <property type="protein sequence ID" value="PRT52479.1"/>
    <property type="molecule type" value="Genomic_DNA"/>
</dbReference>
<sequence>MLSRLRIGTKKGAVHEPTSKEELDTVLAEGIYLERALHAMDMVMDGQLDEAEKLLGEDSVFHKIAAGVLYFLEAVAGFEPEAVRKAISTLSVAESAASKAKDQALTRGIKTSSFRPGAEYEMVLIESNLLTAVSMFLSESVFDAIKALYKLRKTYGALEDIRKHVTDTQTGQSFQPLWSDYNGTDMERFRKVYANRTEVDLIEAVNAYPQTSMDEYIISGVETCSGLMHVVLSSIPPNLIRLLSVVGFKGDREMGLGLLWKVTGTYTNIHSSLSLIALLLFFDGPLNYKDIQLSPEEEKAIDEKYCDSNRAPTPLTTARMTPGQLKQTKERLKEALIRTRKHYPRGLLWQLQWGRMIAVENLEEGTAILESDECGPSQIIQIEALLVFDRINMFLPLHRYEDAARDYIRLLKISTWSHALYYYMAAGCHLELYRKLGNGPEAEAHKAKVNDYLEKAPEKVVGARTLMGKTMPFDHFVVRKVKQIKAAAKKHNVCLADAVGTSLILEAGYFWYAHARTPESLIAESLDMLAYSASSKAKVPEDEENKFTRELLTSIYLRLQGKAEEGSRLLENLLPRVITPATNPPPSKVSYHPVQEPWAGPAALYERAMFEWAKNGRKGAPNIRQWIKLLTQWDGDYELSTRINIRATAATDRLDIYRL</sequence>
<dbReference type="GO" id="GO:0005634">
    <property type="term" value="C:nucleus"/>
    <property type="evidence" value="ECO:0007669"/>
    <property type="project" value="TreeGrafter"/>
</dbReference>
<reference evidence="2 3" key="1">
    <citation type="submission" date="2017-04" db="EMBL/GenBank/DDBJ databases">
        <title>Genome sequencing of [Candida] sorbophila.</title>
        <authorList>
            <person name="Ahn J.O."/>
        </authorList>
    </citation>
    <scope>NUCLEOTIDE SEQUENCE [LARGE SCALE GENOMIC DNA]</scope>
    <source>
        <strain evidence="2 3">DS02</strain>
    </source>
</reference>
<dbReference type="GO" id="GO:0005829">
    <property type="term" value="C:cytosol"/>
    <property type="evidence" value="ECO:0007669"/>
    <property type="project" value="TreeGrafter"/>
</dbReference>
<dbReference type="GeneID" id="36513848"/>
<dbReference type="PANTHER" id="PTHR31859:SF1">
    <property type="entry name" value="TETRATRICOPEPTIDE REPEAT PROTEIN 39C"/>
    <property type="match status" value="1"/>
</dbReference>
<dbReference type="PANTHER" id="PTHR31859">
    <property type="entry name" value="TETRATRICOPEPTIDE REPEAT PROTEIN 39 FAMILY MEMBER"/>
    <property type="match status" value="1"/>
</dbReference>
<dbReference type="Proteomes" id="UP000238350">
    <property type="component" value="Unassembled WGS sequence"/>
</dbReference>